<accession>A0AAU8JHJ2</accession>
<organism evidence="1">
    <name type="scientific">Planktothricoides raciborskii GIHE-MW2</name>
    <dbReference type="NCBI Taxonomy" id="2792601"/>
    <lineage>
        <taxon>Bacteria</taxon>
        <taxon>Bacillati</taxon>
        <taxon>Cyanobacteriota</taxon>
        <taxon>Cyanophyceae</taxon>
        <taxon>Oscillatoriophycideae</taxon>
        <taxon>Oscillatoriales</taxon>
        <taxon>Oscillatoriaceae</taxon>
        <taxon>Planktothricoides</taxon>
    </lineage>
</organism>
<sequence length="51" mass="5693">MFLPENKLYKSLQKLPLATFCDMGKMSQIFRAARPKEAIAASVLGYTKDLG</sequence>
<name>A0AAU8JHJ2_9CYAN</name>
<dbReference type="RefSeq" id="WP_156331729.1">
    <property type="nucleotide sequence ID" value="NZ_CP159837.1"/>
</dbReference>
<dbReference type="AlphaFoldDB" id="A0AAU8JHJ2"/>
<evidence type="ECO:0000313" key="1">
    <source>
        <dbReference type="EMBL" id="XCM38239.1"/>
    </source>
</evidence>
<gene>
    <name evidence="1" type="ORF">ABWT76_001072</name>
</gene>
<proteinExistence type="predicted"/>
<dbReference type="EMBL" id="CP159837">
    <property type="protein sequence ID" value="XCM38239.1"/>
    <property type="molecule type" value="Genomic_DNA"/>
</dbReference>
<reference evidence="1" key="1">
    <citation type="submission" date="2024-07" db="EMBL/GenBank/DDBJ databases">
        <authorList>
            <person name="Kim Y.J."/>
            <person name="Jeong J.Y."/>
        </authorList>
    </citation>
    <scope>NUCLEOTIDE SEQUENCE</scope>
    <source>
        <strain evidence="1">GIHE-MW2</strain>
    </source>
</reference>
<protein>
    <submittedName>
        <fullName evidence="1">Uncharacterized protein</fullName>
    </submittedName>
</protein>